<dbReference type="EMBL" id="LBZA01000051">
    <property type="protein sequence ID" value="KKR61934.1"/>
    <property type="molecule type" value="Genomic_DNA"/>
</dbReference>
<comment type="subunit">
    <text evidence="5">Part of the 50S ribosomal subunit.</text>
</comment>
<sequence length="104" mass="11471">MLKFKIGDTVKITAGKDKGREGKIEKILSGELKALIPGVNLYKKHVKGFGDVKGGIYDIPRPLGFGKIAIICPKCKKMTRVGFKFAGEEKVRICKKCGKEMDTK</sequence>
<dbReference type="InterPro" id="IPR003256">
    <property type="entry name" value="Ribosomal_uL24"/>
</dbReference>
<name>A0A0G0SAU4_9BACT</name>
<evidence type="ECO:0000313" key="7">
    <source>
        <dbReference type="EMBL" id="KKR61934.1"/>
    </source>
</evidence>
<dbReference type="Proteomes" id="UP000034293">
    <property type="component" value="Unassembled WGS sequence"/>
</dbReference>
<dbReference type="InterPro" id="IPR014722">
    <property type="entry name" value="Rib_uL2_dom2"/>
</dbReference>
<dbReference type="GO" id="GO:1990904">
    <property type="term" value="C:ribonucleoprotein complex"/>
    <property type="evidence" value="ECO:0007669"/>
    <property type="project" value="UniProtKB-KW"/>
</dbReference>
<organism evidence="7 8">
    <name type="scientific">Candidatus Woesebacteria bacterium GW2011_GWA1_40_43</name>
    <dbReference type="NCBI Taxonomy" id="1618553"/>
    <lineage>
        <taxon>Bacteria</taxon>
        <taxon>Candidatus Woeseibacteriota</taxon>
    </lineage>
</organism>
<comment type="function">
    <text evidence="5">One of two assembly initiator proteins, it binds directly to the 5'-end of the 23S rRNA, where it nucleates assembly of the 50S subunit.</text>
</comment>
<dbReference type="InterPro" id="IPR057264">
    <property type="entry name" value="Ribosomal_uL24_C"/>
</dbReference>
<evidence type="ECO:0000256" key="2">
    <source>
        <dbReference type="ARBA" id="ARBA00022980"/>
    </source>
</evidence>
<accession>A0A0G0SAU4</accession>
<protein>
    <recommendedName>
        <fullName evidence="4 5">Large ribosomal subunit protein uL24</fullName>
    </recommendedName>
</protein>
<keyword evidence="2 5" id="KW-0689">Ribosomal protein</keyword>
<dbReference type="Gene3D" id="2.30.30.30">
    <property type="match status" value="1"/>
</dbReference>
<keyword evidence="5" id="KW-0699">rRNA-binding</keyword>
<evidence type="ECO:0000256" key="5">
    <source>
        <dbReference type="HAMAP-Rule" id="MF_01326"/>
    </source>
</evidence>
<dbReference type="GO" id="GO:0019843">
    <property type="term" value="F:rRNA binding"/>
    <property type="evidence" value="ECO:0007669"/>
    <property type="project" value="UniProtKB-UniRule"/>
</dbReference>
<proteinExistence type="inferred from homology"/>
<dbReference type="HAMAP" id="MF_01326_B">
    <property type="entry name" value="Ribosomal_uL24_B"/>
    <property type="match status" value="1"/>
</dbReference>
<dbReference type="InterPro" id="IPR008991">
    <property type="entry name" value="Translation_prot_SH3-like_sf"/>
</dbReference>
<evidence type="ECO:0000256" key="4">
    <source>
        <dbReference type="ARBA" id="ARBA00035206"/>
    </source>
</evidence>
<evidence type="ECO:0000256" key="3">
    <source>
        <dbReference type="ARBA" id="ARBA00023274"/>
    </source>
</evidence>
<evidence type="ECO:0000313" key="8">
    <source>
        <dbReference type="Proteomes" id="UP000034293"/>
    </source>
</evidence>
<dbReference type="SUPFAM" id="SSF50104">
    <property type="entry name" value="Translation proteins SH3-like domain"/>
    <property type="match status" value="1"/>
</dbReference>
<dbReference type="NCBIfam" id="TIGR01079">
    <property type="entry name" value="rplX_bact"/>
    <property type="match status" value="1"/>
</dbReference>
<dbReference type="GO" id="GO:0005840">
    <property type="term" value="C:ribosome"/>
    <property type="evidence" value="ECO:0007669"/>
    <property type="project" value="UniProtKB-KW"/>
</dbReference>
<comment type="function">
    <text evidence="5">One of the proteins that surrounds the polypeptide exit tunnel on the outside of the subunit.</text>
</comment>
<keyword evidence="5" id="KW-0694">RNA-binding</keyword>
<dbReference type="SMART" id="SM00739">
    <property type="entry name" value="KOW"/>
    <property type="match status" value="1"/>
</dbReference>
<dbReference type="InterPro" id="IPR005824">
    <property type="entry name" value="KOW"/>
</dbReference>
<dbReference type="GO" id="GO:0003735">
    <property type="term" value="F:structural constituent of ribosome"/>
    <property type="evidence" value="ECO:0007669"/>
    <property type="project" value="InterPro"/>
</dbReference>
<dbReference type="Pfam" id="PF17136">
    <property type="entry name" value="ribosomal_L24"/>
    <property type="match status" value="1"/>
</dbReference>
<comment type="similarity">
    <text evidence="1 5">Belongs to the universal ribosomal protein uL24 family.</text>
</comment>
<dbReference type="AlphaFoldDB" id="A0A0G0SAU4"/>
<dbReference type="PANTHER" id="PTHR12903">
    <property type="entry name" value="MITOCHONDRIAL RIBOSOMAL PROTEIN L24"/>
    <property type="match status" value="1"/>
</dbReference>
<gene>
    <name evidence="5" type="primary">rplX</name>
    <name evidence="7" type="ORF">UU02_C0051G0003</name>
</gene>
<dbReference type="Pfam" id="PF00467">
    <property type="entry name" value="KOW"/>
    <property type="match status" value="1"/>
</dbReference>
<comment type="caution">
    <text evidence="7">The sequence shown here is derived from an EMBL/GenBank/DDBJ whole genome shotgun (WGS) entry which is preliminary data.</text>
</comment>
<feature type="domain" description="KOW" evidence="6">
    <location>
        <begin position="3"/>
        <end position="30"/>
    </location>
</feature>
<keyword evidence="3 5" id="KW-0687">Ribonucleoprotein</keyword>
<evidence type="ECO:0000259" key="6">
    <source>
        <dbReference type="SMART" id="SM00739"/>
    </source>
</evidence>
<reference evidence="7 8" key="1">
    <citation type="journal article" date="2015" name="Nature">
        <title>rRNA introns, odd ribosomes, and small enigmatic genomes across a large radiation of phyla.</title>
        <authorList>
            <person name="Brown C.T."/>
            <person name="Hug L.A."/>
            <person name="Thomas B.C."/>
            <person name="Sharon I."/>
            <person name="Castelle C.J."/>
            <person name="Singh A."/>
            <person name="Wilkins M.J."/>
            <person name="Williams K.H."/>
            <person name="Banfield J.F."/>
        </authorList>
    </citation>
    <scope>NUCLEOTIDE SEQUENCE [LARGE SCALE GENOMIC DNA]</scope>
</reference>
<dbReference type="GO" id="GO:0006412">
    <property type="term" value="P:translation"/>
    <property type="evidence" value="ECO:0007669"/>
    <property type="project" value="UniProtKB-UniRule"/>
</dbReference>
<dbReference type="InterPro" id="IPR041988">
    <property type="entry name" value="Ribosomal_uL24_KOW"/>
</dbReference>
<dbReference type="CDD" id="cd06089">
    <property type="entry name" value="KOW_RPL26"/>
    <property type="match status" value="1"/>
</dbReference>
<evidence type="ECO:0000256" key="1">
    <source>
        <dbReference type="ARBA" id="ARBA00010618"/>
    </source>
</evidence>